<sequence>MSSEAFHQIVNAIQDHPVFQNSSRNPQASVVLQLACTLDRLGHSGNGVSITRTLLLWGIGYGTVVTFTERCLAAISETLNYHVRWPDSNERKRMSNVMASKGFPELRIQINHPEKYSKRCMDWIEIDEWDLERDHQSQGMRDIALSGDGQLMRERVEATCLAINRAPGGFLYDH</sequence>
<dbReference type="Proteomes" id="UP001163321">
    <property type="component" value="Chromosome 1"/>
</dbReference>
<protein>
    <submittedName>
        <fullName evidence="1">Uncharacterized protein</fullName>
    </submittedName>
</protein>
<gene>
    <name evidence="1" type="ORF">PsorP6_001201</name>
</gene>
<evidence type="ECO:0000313" key="2">
    <source>
        <dbReference type="Proteomes" id="UP001163321"/>
    </source>
</evidence>
<name>A0ACC0WWM7_9STRA</name>
<dbReference type="EMBL" id="CM047580">
    <property type="protein sequence ID" value="KAI9922459.1"/>
    <property type="molecule type" value="Genomic_DNA"/>
</dbReference>
<reference evidence="1 2" key="1">
    <citation type="journal article" date="2022" name="bioRxiv">
        <title>The genome of the oomycete Peronosclerospora sorghi, a cosmopolitan pathogen of maize and sorghum, is inflated with dispersed pseudogenes.</title>
        <authorList>
            <person name="Fletcher K."/>
            <person name="Martin F."/>
            <person name="Isakeit T."/>
            <person name="Cavanaugh K."/>
            <person name="Magill C."/>
            <person name="Michelmore R."/>
        </authorList>
    </citation>
    <scope>NUCLEOTIDE SEQUENCE [LARGE SCALE GENOMIC DNA]</scope>
    <source>
        <strain evidence="1">P6</strain>
    </source>
</reference>
<evidence type="ECO:0000313" key="1">
    <source>
        <dbReference type="EMBL" id="KAI9922459.1"/>
    </source>
</evidence>
<comment type="caution">
    <text evidence="1">The sequence shown here is derived from an EMBL/GenBank/DDBJ whole genome shotgun (WGS) entry which is preliminary data.</text>
</comment>
<accession>A0ACC0WWM7</accession>
<keyword evidence="2" id="KW-1185">Reference proteome</keyword>
<proteinExistence type="predicted"/>
<organism evidence="1 2">
    <name type="scientific">Peronosclerospora sorghi</name>
    <dbReference type="NCBI Taxonomy" id="230839"/>
    <lineage>
        <taxon>Eukaryota</taxon>
        <taxon>Sar</taxon>
        <taxon>Stramenopiles</taxon>
        <taxon>Oomycota</taxon>
        <taxon>Peronosporomycetes</taxon>
        <taxon>Peronosporales</taxon>
        <taxon>Peronosporaceae</taxon>
        <taxon>Peronosclerospora</taxon>
    </lineage>
</organism>